<reference evidence="7" key="2">
    <citation type="submission" date="2021-04" db="EMBL/GenBank/DDBJ databases">
        <authorList>
            <person name="Gilroy R."/>
        </authorList>
    </citation>
    <scope>NUCLEOTIDE SEQUENCE</scope>
    <source>
        <strain evidence="7">12435</strain>
    </source>
</reference>
<dbReference type="InterPro" id="IPR039425">
    <property type="entry name" value="RNA_pol_sigma-70-like"/>
</dbReference>
<keyword evidence="3" id="KW-0731">Sigma factor</keyword>
<comment type="similarity">
    <text evidence="1">Belongs to the sigma-70 factor family. ECF subfamily.</text>
</comment>
<dbReference type="Gene3D" id="1.10.10.10">
    <property type="entry name" value="Winged helix-like DNA-binding domain superfamily/Winged helix DNA-binding domain"/>
    <property type="match status" value="1"/>
</dbReference>
<dbReference type="Gene3D" id="1.10.1740.10">
    <property type="match status" value="1"/>
</dbReference>
<feature type="domain" description="RNA polymerase sigma factor 70 region 4 type 2" evidence="6">
    <location>
        <begin position="115"/>
        <end position="165"/>
    </location>
</feature>
<evidence type="ECO:0000256" key="5">
    <source>
        <dbReference type="ARBA" id="ARBA00023163"/>
    </source>
</evidence>
<dbReference type="GO" id="GO:0016987">
    <property type="term" value="F:sigma factor activity"/>
    <property type="evidence" value="ECO:0007669"/>
    <property type="project" value="UniProtKB-KW"/>
</dbReference>
<dbReference type="SUPFAM" id="SSF88659">
    <property type="entry name" value="Sigma3 and sigma4 domains of RNA polymerase sigma factors"/>
    <property type="match status" value="1"/>
</dbReference>
<dbReference type="EMBL" id="DXHS01000050">
    <property type="protein sequence ID" value="HIW02256.1"/>
    <property type="molecule type" value="Genomic_DNA"/>
</dbReference>
<accession>A0A9D1TS69</accession>
<evidence type="ECO:0000259" key="6">
    <source>
        <dbReference type="Pfam" id="PF08281"/>
    </source>
</evidence>
<name>A0A9D1TS69_9FIRM</name>
<keyword evidence="5" id="KW-0804">Transcription</keyword>
<dbReference type="NCBIfam" id="TIGR02937">
    <property type="entry name" value="sigma70-ECF"/>
    <property type="match status" value="1"/>
</dbReference>
<protein>
    <submittedName>
        <fullName evidence="7">Sigma-70 family RNA polymerase sigma factor</fullName>
    </submittedName>
</protein>
<comment type="caution">
    <text evidence="7">The sequence shown here is derived from an EMBL/GenBank/DDBJ whole genome shotgun (WGS) entry which is preliminary data.</text>
</comment>
<dbReference type="GO" id="GO:0006352">
    <property type="term" value="P:DNA-templated transcription initiation"/>
    <property type="evidence" value="ECO:0007669"/>
    <property type="project" value="InterPro"/>
</dbReference>
<evidence type="ECO:0000256" key="3">
    <source>
        <dbReference type="ARBA" id="ARBA00023082"/>
    </source>
</evidence>
<dbReference type="PANTHER" id="PTHR43133:SF8">
    <property type="entry name" value="RNA POLYMERASE SIGMA FACTOR HI_1459-RELATED"/>
    <property type="match status" value="1"/>
</dbReference>
<keyword evidence="2" id="KW-0805">Transcription regulation</keyword>
<dbReference type="Pfam" id="PF08281">
    <property type="entry name" value="Sigma70_r4_2"/>
    <property type="match status" value="1"/>
</dbReference>
<dbReference type="InterPro" id="IPR013249">
    <property type="entry name" value="RNA_pol_sigma70_r4_t2"/>
</dbReference>
<evidence type="ECO:0000313" key="8">
    <source>
        <dbReference type="Proteomes" id="UP000823990"/>
    </source>
</evidence>
<dbReference type="InterPro" id="IPR014284">
    <property type="entry name" value="RNA_pol_sigma-70_dom"/>
</dbReference>
<keyword evidence="4" id="KW-0238">DNA-binding</keyword>
<dbReference type="GO" id="GO:0003677">
    <property type="term" value="F:DNA binding"/>
    <property type="evidence" value="ECO:0007669"/>
    <property type="project" value="UniProtKB-KW"/>
</dbReference>
<evidence type="ECO:0000313" key="7">
    <source>
        <dbReference type="EMBL" id="HIW02256.1"/>
    </source>
</evidence>
<proteinExistence type="inferred from homology"/>
<organism evidence="7 8">
    <name type="scientific">Candidatus Protoclostridium stercorigallinarum</name>
    <dbReference type="NCBI Taxonomy" id="2838741"/>
    <lineage>
        <taxon>Bacteria</taxon>
        <taxon>Bacillati</taxon>
        <taxon>Bacillota</taxon>
        <taxon>Clostridia</taxon>
        <taxon>Candidatus Protoclostridium</taxon>
    </lineage>
</organism>
<dbReference type="InterPro" id="IPR013324">
    <property type="entry name" value="RNA_pol_sigma_r3/r4-like"/>
</dbReference>
<reference evidence="7" key="1">
    <citation type="journal article" date="2021" name="PeerJ">
        <title>Extensive microbial diversity within the chicken gut microbiome revealed by metagenomics and culture.</title>
        <authorList>
            <person name="Gilroy R."/>
            <person name="Ravi A."/>
            <person name="Getino M."/>
            <person name="Pursley I."/>
            <person name="Horton D.L."/>
            <person name="Alikhan N.F."/>
            <person name="Baker D."/>
            <person name="Gharbi K."/>
            <person name="Hall N."/>
            <person name="Watson M."/>
            <person name="Adriaenssens E.M."/>
            <person name="Foster-Nyarko E."/>
            <person name="Jarju S."/>
            <person name="Secka A."/>
            <person name="Antonio M."/>
            <person name="Oren A."/>
            <person name="Chaudhuri R.R."/>
            <person name="La Ragione R."/>
            <person name="Hildebrand F."/>
            <person name="Pallen M.J."/>
        </authorList>
    </citation>
    <scope>NUCLEOTIDE SEQUENCE</scope>
    <source>
        <strain evidence="7">12435</strain>
    </source>
</reference>
<evidence type="ECO:0000256" key="1">
    <source>
        <dbReference type="ARBA" id="ARBA00010641"/>
    </source>
</evidence>
<dbReference type="SUPFAM" id="SSF88946">
    <property type="entry name" value="Sigma2 domain of RNA polymerase sigma factors"/>
    <property type="match status" value="1"/>
</dbReference>
<sequence length="172" mass="20014">MTSEEFNDCLDRIKRGDNRGLEPIYLDYYEKLVLTANCELHDRWKAEEVASSVMTAIFKNAANYGRIKCPDAWMYKAVKFAAIKCKRSFRNEVLTDFEGSSQPAKDEKITFRIAFRDALKNCSERQSEIIQLHFVYSLNIRKTAKLMGISVSTVKREIAVIREKLRFLKNIE</sequence>
<dbReference type="InterPro" id="IPR013325">
    <property type="entry name" value="RNA_pol_sigma_r2"/>
</dbReference>
<evidence type="ECO:0000256" key="2">
    <source>
        <dbReference type="ARBA" id="ARBA00023015"/>
    </source>
</evidence>
<dbReference type="InterPro" id="IPR036388">
    <property type="entry name" value="WH-like_DNA-bd_sf"/>
</dbReference>
<dbReference type="Proteomes" id="UP000823990">
    <property type="component" value="Unassembled WGS sequence"/>
</dbReference>
<gene>
    <name evidence="7" type="ORF">H9892_02830</name>
</gene>
<dbReference type="PANTHER" id="PTHR43133">
    <property type="entry name" value="RNA POLYMERASE ECF-TYPE SIGMA FACTO"/>
    <property type="match status" value="1"/>
</dbReference>
<dbReference type="CDD" id="cd06171">
    <property type="entry name" value="Sigma70_r4"/>
    <property type="match status" value="1"/>
</dbReference>
<evidence type="ECO:0000256" key="4">
    <source>
        <dbReference type="ARBA" id="ARBA00023125"/>
    </source>
</evidence>
<dbReference type="AlphaFoldDB" id="A0A9D1TS69"/>